<dbReference type="InterPro" id="IPR019587">
    <property type="entry name" value="Polyketide_cyclase/dehydratase"/>
</dbReference>
<keyword evidence="2" id="KW-1185">Reference proteome</keyword>
<name>A0A1Y0IAT1_9GAMM</name>
<proteinExistence type="predicted"/>
<dbReference type="KEGG" id="ome:OLMES_2442"/>
<dbReference type="RefSeq" id="WP_087461483.1">
    <property type="nucleotide sequence ID" value="NZ_CP021425.1"/>
</dbReference>
<organism evidence="1 2">
    <name type="scientific">Oleiphilus messinensis</name>
    <dbReference type="NCBI Taxonomy" id="141451"/>
    <lineage>
        <taxon>Bacteria</taxon>
        <taxon>Pseudomonadati</taxon>
        <taxon>Pseudomonadota</taxon>
        <taxon>Gammaproteobacteria</taxon>
        <taxon>Oceanospirillales</taxon>
        <taxon>Oleiphilaceae</taxon>
        <taxon>Oleiphilus</taxon>
    </lineage>
</organism>
<dbReference type="Proteomes" id="UP000196027">
    <property type="component" value="Chromosome"/>
</dbReference>
<evidence type="ECO:0000313" key="1">
    <source>
        <dbReference type="EMBL" id="ARU56503.1"/>
    </source>
</evidence>
<dbReference type="SUPFAM" id="SSF55961">
    <property type="entry name" value="Bet v1-like"/>
    <property type="match status" value="1"/>
</dbReference>
<gene>
    <name evidence="1" type="ORF">OLMES_2442</name>
</gene>
<sequence length="143" mass="15653">MKQQTVKVTQTFNSPVEQVFAKLADHNQLSSILIIPIKRIKDGTEDANGVGSVRRMGPWPFGTHETVVGLTPNEQIDYRITKFGGPIMNHEGKISFENTGNSTVVTWEIEFDAFPKFVGGGIAGVLQVALSRGLKKAANQLSR</sequence>
<evidence type="ECO:0000313" key="2">
    <source>
        <dbReference type="Proteomes" id="UP000196027"/>
    </source>
</evidence>
<dbReference type="Gene3D" id="3.30.530.20">
    <property type="match status" value="1"/>
</dbReference>
<dbReference type="CDD" id="cd07821">
    <property type="entry name" value="PYR_PYL_RCAR_like"/>
    <property type="match status" value="1"/>
</dbReference>
<dbReference type="Pfam" id="PF10604">
    <property type="entry name" value="Polyketide_cyc2"/>
    <property type="match status" value="1"/>
</dbReference>
<reference evidence="1 2" key="1">
    <citation type="submission" date="2017-05" db="EMBL/GenBank/DDBJ databases">
        <title>Genomic insights into alkan degradation activity of Oleiphilus messinensis.</title>
        <authorList>
            <person name="Kozyavkin S.A."/>
            <person name="Slesarev A.I."/>
            <person name="Golyshin P.N."/>
            <person name="Korzhenkov A."/>
            <person name="Golyshina O.N."/>
            <person name="Toshchakov S.V."/>
        </authorList>
    </citation>
    <scope>NUCLEOTIDE SEQUENCE [LARGE SCALE GENOMIC DNA]</scope>
    <source>
        <strain evidence="1 2">ME102</strain>
    </source>
</reference>
<dbReference type="EMBL" id="CP021425">
    <property type="protein sequence ID" value="ARU56503.1"/>
    <property type="molecule type" value="Genomic_DNA"/>
</dbReference>
<dbReference type="InterPro" id="IPR023393">
    <property type="entry name" value="START-like_dom_sf"/>
</dbReference>
<accession>A0A1Y0IAT1</accession>
<dbReference type="AlphaFoldDB" id="A0A1Y0IAT1"/>
<dbReference type="OrthoDB" id="4459835at2"/>
<protein>
    <submittedName>
        <fullName evidence="1">Polyketide cyclase/dehydrase and lipid transport</fullName>
    </submittedName>
</protein>